<comment type="caution">
    <text evidence="1">The sequence shown here is derived from an EMBL/GenBank/DDBJ whole genome shotgun (WGS) entry which is preliminary data.</text>
</comment>
<sequence length="60" mass="6399">MLTFNVHFTRVDGTADSKRIDAETPKDAVAGILANFPGAIIGKTKRWKAQAEAQQIGGDA</sequence>
<dbReference type="EMBL" id="STGT01000003">
    <property type="protein sequence ID" value="THV13754.1"/>
    <property type="molecule type" value="Genomic_DNA"/>
</dbReference>
<proteinExistence type="predicted"/>
<name>A0ABY2QTG5_9HYPH</name>
<accession>A0ABY2QTG5</accession>
<keyword evidence="2" id="KW-1185">Reference proteome</keyword>
<organism evidence="1 2">
    <name type="scientific">Rhizobium rhizophilum</name>
    <dbReference type="NCBI Taxonomy" id="1850373"/>
    <lineage>
        <taxon>Bacteria</taxon>
        <taxon>Pseudomonadati</taxon>
        <taxon>Pseudomonadota</taxon>
        <taxon>Alphaproteobacteria</taxon>
        <taxon>Hyphomicrobiales</taxon>
        <taxon>Rhizobiaceae</taxon>
        <taxon>Rhizobium/Agrobacterium group</taxon>
        <taxon>Rhizobium</taxon>
    </lineage>
</organism>
<protein>
    <submittedName>
        <fullName evidence="1">Uncharacterized protein</fullName>
    </submittedName>
</protein>
<dbReference type="Proteomes" id="UP000309667">
    <property type="component" value="Unassembled WGS sequence"/>
</dbReference>
<gene>
    <name evidence="1" type="ORF">E9677_12665</name>
</gene>
<evidence type="ECO:0000313" key="1">
    <source>
        <dbReference type="EMBL" id="THV13754.1"/>
    </source>
</evidence>
<evidence type="ECO:0000313" key="2">
    <source>
        <dbReference type="Proteomes" id="UP000309667"/>
    </source>
</evidence>
<reference evidence="1 2" key="1">
    <citation type="submission" date="2019-04" db="EMBL/GenBank/DDBJ databases">
        <title>Genome sequence of strain 7209-2.</title>
        <authorList>
            <person name="Gao J."/>
            <person name="Sun J."/>
        </authorList>
    </citation>
    <scope>NUCLEOTIDE SEQUENCE [LARGE SCALE GENOMIC DNA]</scope>
    <source>
        <strain evidence="1 2">7209-2</strain>
    </source>
</reference>
<dbReference type="RefSeq" id="WP_136558462.1">
    <property type="nucleotide sequence ID" value="NZ_STGT01000003.1"/>
</dbReference>